<evidence type="ECO:0008006" key="4">
    <source>
        <dbReference type="Google" id="ProtNLM"/>
    </source>
</evidence>
<evidence type="ECO:0000256" key="1">
    <source>
        <dbReference type="SAM" id="MobiDB-lite"/>
    </source>
</evidence>
<organism evidence="2 3">
    <name type="scientific">Roseiconus lacunae</name>
    <dbReference type="NCBI Taxonomy" id="2605694"/>
    <lineage>
        <taxon>Bacteria</taxon>
        <taxon>Pseudomonadati</taxon>
        <taxon>Planctomycetota</taxon>
        <taxon>Planctomycetia</taxon>
        <taxon>Pirellulales</taxon>
        <taxon>Pirellulaceae</taxon>
        <taxon>Roseiconus</taxon>
    </lineage>
</organism>
<gene>
    <name evidence="2" type="ORF">QTN89_20125</name>
</gene>
<feature type="region of interest" description="Disordered" evidence="1">
    <location>
        <begin position="87"/>
        <end position="107"/>
    </location>
</feature>
<feature type="compositionally biased region" description="Polar residues" evidence="1">
    <location>
        <begin position="89"/>
        <end position="101"/>
    </location>
</feature>
<dbReference type="InterPro" id="IPR009061">
    <property type="entry name" value="DNA-bd_dom_put_sf"/>
</dbReference>
<dbReference type="SUPFAM" id="SSF46955">
    <property type="entry name" value="Putative DNA-binding domain"/>
    <property type="match status" value="1"/>
</dbReference>
<protein>
    <recommendedName>
        <fullName evidence="4">Helix-turn-helix domain-containing protein</fullName>
    </recommendedName>
</protein>
<evidence type="ECO:0000313" key="3">
    <source>
        <dbReference type="Proteomes" id="UP001239462"/>
    </source>
</evidence>
<sequence>MSSQPPVLYAADLNQVASTIATAVTQLVRESIDVQAAPGQLVDVNEMARRSGVSSSTLERRVKGGSVPSIKIGSRRLFDPDAVFAALNGDQSKPSSEQPEPTASGVVSIPLDLAVEWTRRTDLPDDVHAALYERLSGRESARD</sequence>
<dbReference type="Proteomes" id="UP001239462">
    <property type="component" value="Unassembled WGS sequence"/>
</dbReference>
<dbReference type="RefSeq" id="WP_289165301.1">
    <property type="nucleotide sequence ID" value="NZ_JASZZN010000016.1"/>
</dbReference>
<name>A0ABT7PMQ3_9BACT</name>
<dbReference type="EMBL" id="JASZZN010000016">
    <property type="protein sequence ID" value="MDM4017766.1"/>
    <property type="molecule type" value="Genomic_DNA"/>
</dbReference>
<keyword evidence="3" id="KW-1185">Reference proteome</keyword>
<evidence type="ECO:0000313" key="2">
    <source>
        <dbReference type="EMBL" id="MDM4017766.1"/>
    </source>
</evidence>
<comment type="caution">
    <text evidence="2">The sequence shown here is derived from an EMBL/GenBank/DDBJ whole genome shotgun (WGS) entry which is preliminary data.</text>
</comment>
<reference evidence="2 3" key="1">
    <citation type="submission" date="2023-06" db="EMBL/GenBank/DDBJ databases">
        <title>Roseiconus lacunae JC819 isolated from Gulf of Mannar region, Tamil Nadu.</title>
        <authorList>
            <person name="Pk S."/>
            <person name="Ch S."/>
            <person name="Ch V.R."/>
        </authorList>
    </citation>
    <scope>NUCLEOTIDE SEQUENCE [LARGE SCALE GENOMIC DNA]</scope>
    <source>
        <strain evidence="2 3">JC819</strain>
    </source>
</reference>
<proteinExistence type="predicted"/>
<accession>A0ABT7PMQ3</accession>